<evidence type="ECO:0000259" key="6">
    <source>
        <dbReference type="Pfam" id="PF21337"/>
    </source>
</evidence>
<reference evidence="7" key="1">
    <citation type="submission" date="2018-05" db="EMBL/GenBank/DDBJ databases">
        <authorList>
            <person name="Lanie J.A."/>
            <person name="Ng W.-L."/>
            <person name="Kazmierczak K.M."/>
            <person name="Andrzejewski T.M."/>
            <person name="Davidsen T.M."/>
            <person name="Wayne K.J."/>
            <person name="Tettelin H."/>
            <person name="Glass J.I."/>
            <person name="Rusch D."/>
            <person name="Podicherti R."/>
            <person name="Tsui H.-C.T."/>
            <person name="Winkler M.E."/>
        </authorList>
    </citation>
    <scope>NUCLEOTIDE SEQUENCE</scope>
</reference>
<evidence type="ECO:0000256" key="4">
    <source>
        <dbReference type="ARBA" id="ARBA00022801"/>
    </source>
</evidence>
<comment type="similarity">
    <text evidence="1">Belongs to the peptidase M17 family.</text>
</comment>
<dbReference type="GO" id="GO:0006508">
    <property type="term" value="P:proteolysis"/>
    <property type="evidence" value="ECO:0007669"/>
    <property type="project" value="UniProtKB-KW"/>
</dbReference>
<dbReference type="Pfam" id="PF21337">
    <property type="entry name" value="Peptidase_M17_N_1"/>
    <property type="match status" value="1"/>
</dbReference>
<dbReference type="Gene3D" id="3.40.220.10">
    <property type="entry name" value="Leucine Aminopeptidase, subunit E, domain 1"/>
    <property type="match status" value="1"/>
</dbReference>
<dbReference type="GO" id="GO:0030145">
    <property type="term" value="F:manganese ion binding"/>
    <property type="evidence" value="ECO:0007669"/>
    <property type="project" value="InterPro"/>
</dbReference>
<proteinExistence type="inferred from homology"/>
<dbReference type="SUPFAM" id="SSF53187">
    <property type="entry name" value="Zn-dependent exopeptidases"/>
    <property type="match status" value="1"/>
</dbReference>
<protein>
    <submittedName>
        <fullName evidence="7">Uncharacterized protein</fullName>
    </submittedName>
</protein>
<feature type="domain" description="M17 aminopeptidase N-terminal" evidence="6">
    <location>
        <begin position="26"/>
        <end position="135"/>
    </location>
</feature>
<evidence type="ECO:0000313" key="7">
    <source>
        <dbReference type="EMBL" id="SVC17693.1"/>
    </source>
</evidence>
<dbReference type="PRINTS" id="PR00481">
    <property type="entry name" value="LAMNOPPTDASE"/>
</dbReference>
<feature type="non-terminal residue" evidence="7">
    <location>
        <position position="326"/>
    </location>
</feature>
<accession>A0A382K2C7</accession>
<gene>
    <name evidence="7" type="ORF">METZ01_LOCUS270547</name>
</gene>
<dbReference type="PANTHER" id="PTHR11963">
    <property type="entry name" value="LEUCINE AMINOPEPTIDASE-RELATED"/>
    <property type="match status" value="1"/>
</dbReference>
<dbReference type="EMBL" id="UINC01077510">
    <property type="protein sequence ID" value="SVC17693.1"/>
    <property type="molecule type" value="Genomic_DNA"/>
</dbReference>
<dbReference type="InterPro" id="IPR011356">
    <property type="entry name" value="Leucine_aapep/pepB"/>
</dbReference>
<evidence type="ECO:0000256" key="2">
    <source>
        <dbReference type="ARBA" id="ARBA00022438"/>
    </source>
</evidence>
<evidence type="ECO:0000256" key="1">
    <source>
        <dbReference type="ARBA" id="ARBA00009528"/>
    </source>
</evidence>
<dbReference type="CDD" id="cd00433">
    <property type="entry name" value="Peptidase_M17"/>
    <property type="match status" value="1"/>
</dbReference>
<keyword evidence="2" id="KW-0031">Aminopeptidase</keyword>
<name>A0A382K2C7_9ZZZZ</name>
<dbReference type="InterPro" id="IPR000819">
    <property type="entry name" value="Peptidase_M17_C"/>
</dbReference>
<dbReference type="PANTHER" id="PTHR11963:SF20">
    <property type="entry name" value="PEPTIDASE B"/>
    <property type="match status" value="1"/>
</dbReference>
<evidence type="ECO:0000256" key="3">
    <source>
        <dbReference type="ARBA" id="ARBA00022670"/>
    </source>
</evidence>
<dbReference type="Gene3D" id="3.40.630.10">
    <property type="entry name" value="Zn peptidases"/>
    <property type="match status" value="1"/>
</dbReference>
<dbReference type="AlphaFoldDB" id="A0A382K2C7"/>
<dbReference type="InterPro" id="IPR043472">
    <property type="entry name" value="Macro_dom-like"/>
</dbReference>
<sequence>MTSNRDGKNQMKIFASRRTDAVKIIPVKKIGFKKWTDAQPVYVKKWIKTVGFDGAAGNTCLIPNNDGSLGKVLWGVSDIPNIWDSGSLARGLPHGTYTFEGFNDAKTSTLAALGWGLGAYRFDKYKNPLTLKTRLQWPSACDRKIVEQTLEAIFLVRDLINTPAEDMGPSELEKAARTLANKFQAKIRVIKGKQLLAKNYPAIHAIGRASDDEPRLLDLTWGKPTHPKVTLIGKGVCFDTGGLDIKPASGMKLMKKDMGGAAHVLGLASMLMSSHSKVRLRVLIPAVENNIAGNAIRPLDIIRTRNGKTIEIGHTDAEGRVILADA</sequence>
<keyword evidence="3" id="KW-0645">Protease</keyword>
<organism evidence="7">
    <name type="scientific">marine metagenome</name>
    <dbReference type="NCBI Taxonomy" id="408172"/>
    <lineage>
        <taxon>unclassified sequences</taxon>
        <taxon>metagenomes</taxon>
        <taxon>ecological metagenomes</taxon>
    </lineage>
</organism>
<keyword evidence="4" id="KW-0378">Hydrolase</keyword>
<evidence type="ECO:0000259" key="5">
    <source>
        <dbReference type="Pfam" id="PF00883"/>
    </source>
</evidence>
<dbReference type="Pfam" id="PF00883">
    <property type="entry name" value="Peptidase_M17"/>
    <property type="match status" value="1"/>
</dbReference>
<dbReference type="GO" id="GO:0070006">
    <property type="term" value="F:metalloaminopeptidase activity"/>
    <property type="evidence" value="ECO:0007669"/>
    <property type="project" value="InterPro"/>
</dbReference>
<feature type="domain" description="Cytosol aminopeptidase" evidence="5">
    <location>
        <begin position="155"/>
        <end position="326"/>
    </location>
</feature>
<dbReference type="GO" id="GO:0005737">
    <property type="term" value="C:cytoplasm"/>
    <property type="evidence" value="ECO:0007669"/>
    <property type="project" value="InterPro"/>
</dbReference>
<dbReference type="InterPro" id="IPR048816">
    <property type="entry name" value="Peptidase_M17_N_1"/>
</dbReference>